<feature type="transmembrane region" description="Helical" evidence="6">
    <location>
        <begin position="68"/>
        <end position="87"/>
    </location>
</feature>
<comment type="similarity">
    <text evidence="2">Belongs to the UPF0382 family.</text>
</comment>
<evidence type="ECO:0000313" key="7">
    <source>
        <dbReference type="EMBL" id="MBY5959007.1"/>
    </source>
</evidence>
<evidence type="ECO:0000313" key="8">
    <source>
        <dbReference type="Proteomes" id="UP000753961"/>
    </source>
</evidence>
<keyword evidence="4 6" id="KW-1133">Transmembrane helix</keyword>
<dbReference type="Pfam" id="PF04241">
    <property type="entry name" value="DUF423"/>
    <property type="match status" value="1"/>
</dbReference>
<dbReference type="AlphaFoldDB" id="A0A953L7R7"/>
<comment type="caution">
    <text evidence="7">The sequence shown here is derived from an EMBL/GenBank/DDBJ whole genome shotgun (WGS) entry which is preliminary data.</text>
</comment>
<keyword evidence="3 6" id="KW-0812">Transmembrane</keyword>
<dbReference type="RefSeq" id="WP_222580543.1">
    <property type="nucleotide sequence ID" value="NZ_JAHVHU010000011.1"/>
</dbReference>
<dbReference type="InterPro" id="IPR006696">
    <property type="entry name" value="DUF423"/>
</dbReference>
<sequence length="127" mass="13865">MKFIITFIFGALAVGIGAFGAHALDSVMDTYGKEIFNTGNRYHFYHTFLMLFIGCIILIKGGHPLLNAAWYFAAGGIILFSGSLYLMATQSGHSIPSSILGPITPLGGLLFLTSWILLLVYAWKNMN</sequence>
<proteinExistence type="inferred from homology"/>
<evidence type="ECO:0000256" key="1">
    <source>
        <dbReference type="ARBA" id="ARBA00004141"/>
    </source>
</evidence>
<dbReference type="Proteomes" id="UP000753961">
    <property type="component" value="Unassembled WGS sequence"/>
</dbReference>
<evidence type="ECO:0000256" key="2">
    <source>
        <dbReference type="ARBA" id="ARBA00009694"/>
    </source>
</evidence>
<keyword evidence="8" id="KW-1185">Reference proteome</keyword>
<accession>A0A953L7R7</accession>
<feature type="transmembrane region" description="Helical" evidence="6">
    <location>
        <begin position="99"/>
        <end position="123"/>
    </location>
</feature>
<dbReference type="EMBL" id="JAHVHU010000011">
    <property type="protein sequence ID" value="MBY5959007.1"/>
    <property type="molecule type" value="Genomic_DNA"/>
</dbReference>
<feature type="transmembrane region" description="Helical" evidence="6">
    <location>
        <begin position="42"/>
        <end position="59"/>
    </location>
</feature>
<evidence type="ECO:0000256" key="5">
    <source>
        <dbReference type="ARBA" id="ARBA00023136"/>
    </source>
</evidence>
<dbReference type="PANTHER" id="PTHR43461">
    <property type="entry name" value="TRANSMEMBRANE PROTEIN 256"/>
    <property type="match status" value="1"/>
</dbReference>
<evidence type="ECO:0000256" key="6">
    <source>
        <dbReference type="SAM" id="Phobius"/>
    </source>
</evidence>
<dbReference type="GO" id="GO:0005886">
    <property type="term" value="C:plasma membrane"/>
    <property type="evidence" value="ECO:0007669"/>
    <property type="project" value="TreeGrafter"/>
</dbReference>
<gene>
    <name evidence="7" type="ORF">KUV50_12725</name>
</gene>
<evidence type="ECO:0000256" key="3">
    <source>
        <dbReference type="ARBA" id="ARBA00022692"/>
    </source>
</evidence>
<reference evidence="7" key="1">
    <citation type="submission" date="2021-06" db="EMBL/GenBank/DDBJ databases">
        <title>44 bacteria genomes isolated from Dapeng, Shenzhen.</title>
        <authorList>
            <person name="Zheng W."/>
            <person name="Yu S."/>
            <person name="Huang Y."/>
        </authorList>
    </citation>
    <scope>NUCLEOTIDE SEQUENCE</scope>
    <source>
        <strain evidence="7">DP5N28-2</strain>
    </source>
</reference>
<evidence type="ECO:0000256" key="4">
    <source>
        <dbReference type="ARBA" id="ARBA00022989"/>
    </source>
</evidence>
<comment type="subcellular location">
    <subcellularLocation>
        <location evidence="1">Membrane</location>
        <topology evidence="1">Multi-pass membrane protein</topology>
    </subcellularLocation>
</comment>
<dbReference type="PANTHER" id="PTHR43461:SF1">
    <property type="entry name" value="TRANSMEMBRANE PROTEIN 256"/>
    <property type="match status" value="1"/>
</dbReference>
<organism evidence="7 8">
    <name type="scientific">Membranihabitans marinus</name>
    <dbReference type="NCBI Taxonomy" id="1227546"/>
    <lineage>
        <taxon>Bacteria</taxon>
        <taxon>Pseudomonadati</taxon>
        <taxon>Bacteroidota</taxon>
        <taxon>Saprospiria</taxon>
        <taxon>Saprospirales</taxon>
        <taxon>Saprospiraceae</taxon>
        <taxon>Membranihabitans</taxon>
    </lineage>
</organism>
<protein>
    <submittedName>
        <fullName evidence="7">DUF423 domain-containing protein</fullName>
    </submittedName>
</protein>
<name>A0A953L7R7_9BACT</name>
<keyword evidence="5 6" id="KW-0472">Membrane</keyword>